<reference evidence="11" key="1">
    <citation type="submission" date="2025-08" db="UniProtKB">
        <authorList>
            <consortium name="Ensembl"/>
        </authorList>
    </citation>
    <scope>IDENTIFICATION</scope>
</reference>
<dbReference type="Ensembl" id="ENSMALT00000021547.1">
    <property type="protein sequence ID" value="ENSMALP00000021142.1"/>
    <property type="gene ID" value="ENSMALG00000014784.1"/>
</dbReference>
<keyword evidence="2" id="KW-1003">Cell membrane</keyword>
<dbReference type="PROSITE" id="PS50262">
    <property type="entry name" value="G_PROTEIN_RECEP_F1_2"/>
    <property type="match status" value="1"/>
</dbReference>
<dbReference type="GO" id="GO:0004930">
    <property type="term" value="F:G protein-coupled receptor activity"/>
    <property type="evidence" value="ECO:0007669"/>
    <property type="project" value="UniProtKB-KW"/>
</dbReference>
<feature type="transmembrane region" description="Helical" evidence="9">
    <location>
        <begin position="201"/>
        <end position="224"/>
    </location>
</feature>
<dbReference type="Gene3D" id="1.20.1070.10">
    <property type="entry name" value="Rhodopsin 7-helix transmembrane proteins"/>
    <property type="match status" value="1"/>
</dbReference>
<feature type="transmembrane region" description="Helical" evidence="9">
    <location>
        <begin position="136"/>
        <end position="158"/>
    </location>
</feature>
<dbReference type="PRINTS" id="PR01904">
    <property type="entry name" value="GPR40FAMILY"/>
</dbReference>
<dbReference type="CDD" id="cd15170">
    <property type="entry name" value="7tmA_FFAR2_FFAR3"/>
    <property type="match status" value="1"/>
</dbReference>
<keyword evidence="8" id="KW-0807">Transducer</keyword>
<keyword evidence="3 9" id="KW-0812">Transmembrane</keyword>
<feature type="transmembrane region" description="Helical" evidence="9">
    <location>
        <begin position="57"/>
        <end position="75"/>
    </location>
</feature>
<evidence type="ECO:0000256" key="6">
    <source>
        <dbReference type="ARBA" id="ARBA00023136"/>
    </source>
</evidence>
<keyword evidence="12" id="KW-1185">Reference proteome</keyword>
<dbReference type="InterPro" id="IPR013312">
    <property type="entry name" value="GPR40-rel_orph"/>
</dbReference>
<dbReference type="SUPFAM" id="SSF81321">
    <property type="entry name" value="Family A G protein-coupled receptor-like"/>
    <property type="match status" value="1"/>
</dbReference>
<dbReference type="InterPro" id="IPR000276">
    <property type="entry name" value="GPCR_Rhodpsn"/>
</dbReference>
<dbReference type="AlphaFoldDB" id="A0A3Q3K050"/>
<feature type="transmembrane region" description="Helical" evidence="9">
    <location>
        <begin position="95"/>
        <end position="116"/>
    </location>
</feature>
<evidence type="ECO:0000313" key="12">
    <source>
        <dbReference type="Proteomes" id="UP000261600"/>
    </source>
</evidence>
<sequence length="340" mass="39005">MIHVFFCPVSECVHSSLWSLLLLSGYILTFLLGVPANILAFCTFYRKVRRRAAPIDILLFNLTISDLIFLAILPFKMKEASDNMAWQLPYPLCPFSIFPFYVTIYNSTLVLTAVSVERYLGVAYPLRYALCRRPRYAVLASITFWVVTSLNLSIVYIMPYTQWHKGEKSENKSNSPTPPPTCYQNFTEDELAILLPVRLELFLFLFCIPFLICCFCYTNFILILSRIPNVSRRRRLRAIGLVLSTLIVFTVCFGPYNASHVVGYVRHEDECWRSVALLCSTFNACFDPIIFYFSSAVVRRMLNQCFRSIMAKLHILRCGGARQSCSKSDKYKEAAPPLKA</sequence>
<dbReference type="Proteomes" id="UP000261600">
    <property type="component" value="Unplaced"/>
</dbReference>
<evidence type="ECO:0000256" key="8">
    <source>
        <dbReference type="ARBA" id="ARBA00023224"/>
    </source>
</evidence>
<dbReference type="PANTHER" id="PTHR45822:SF3">
    <property type="entry name" value="FREE FATTY ACID RECEPTOR 3-LIKE-RELATED"/>
    <property type="match status" value="1"/>
</dbReference>
<dbReference type="Pfam" id="PF00001">
    <property type="entry name" value="7tm_1"/>
    <property type="match status" value="1"/>
</dbReference>
<name>A0A3Q3K050_MONAL</name>
<dbReference type="PANTHER" id="PTHR45822">
    <property type="entry name" value="FREE FATTY ACID RECEPTOR 2-RELATED"/>
    <property type="match status" value="1"/>
</dbReference>
<evidence type="ECO:0000256" key="5">
    <source>
        <dbReference type="ARBA" id="ARBA00023040"/>
    </source>
</evidence>
<dbReference type="GO" id="GO:0071398">
    <property type="term" value="P:cellular response to fatty acid"/>
    <property type="evidence" value="ECO:0007669"/>
    <property type="project" value="TreeGrafter"/>
</dbReference>
<comment type="subcellular location">
    <subcellularLocation>
        <location evidence="1">Cell membrane</location>
        <topology evidence="1">Multi-pass membrane protein</topology>
    </subcellularLocation>
</comment>
<evidence type="ECO:0000259" key="10">
    <source>
        <dbReference type="PROSITE" id="PS50262"/>
    </source>
</evidence>
<proteinExistence type="predicted"/>
<organism evidence="11 12">
    <name type="scientific">Monopterus albus</name>
    <name type="common">Swamp eel</name>
    <dbReference type="NCBI Taxonomy" id="43700"/>
    <lineage>
        <taxon>Eukaryota</taxon>
        <taxon>Metazoa</taxon>
        <taxon>Chordata</taxon>
        <taxon>Craniata</taxon>
        <taxon>Vertebrata</taxon>
        <taxon>Euteleostomi</taxon>
        <taxon>Actinopterygii</taxon>
        <taxon>Neopterygii</taxon>
        <taxon>Teleostei</taxon>
        <taxon>Neoteleostei</taxon>
        <taxon>Acanthomorphata</taxon>
        <taxon>Anabantaria</taxon>
        <taxon>Synbranchiformes</taxon>
        <taxon>Synbranchidae</taxon>
        <taxon>Monopterus</taxon>
    </lineage>
</organism>
<keyword evidence="7" id="KW-0675">Receptor</keyword>
<keyword evidence="6 9" id="KW-0472">Membrane</keyword>
<dbReference type="InterPro" id="IPR017452">
    <property type="entry name" value="GPCR_Rhodpsn_7TM"/>
</dbReference>
<feature type="transmembrane region" description="Helical" evidence="9">
    <location>
        <begin position="20"/>
        <end position="45"/>
    </location>
</feature>
<evidence type="ECO:0000256" key="7">
    <source>
        <dbReference type="ARBA" id="ARBA00023170"/>
    </source>
</evidence>
<evidence type="ECO:0000256" key="4">
    <source>
        <dbReference type="ARBA" id="ARBA00022989"/>
    </source>
</evidence>
<evidence type="ECO:0000256" key="1">
    <source>
        <dbReference type="ARBA" id="ARBA00004651"/>
    </source>
</evidence>
<feature type="domain" description="G-protein coupled receptors family 1 profile" evidence="10">
    <location>
        <begin position="36"/>
        <end position="291"/>
    </location>
</feature>
<protein>
    <recommendedName>
        <fullName evidence="10">G-protein coupled receptors family 1 profile domain-containing protein</fullName>
    </recommendedName>
</protein>
<dbReference type="GO" id="GO:0005886">
    <property type="term" value="C:plasma membrane"/>
    <property type="evidence" value="ECO:0007669"/>
    <property type="project" value="UniProtKB-SubCell"/>
</dbReference>
<feature type="transmembrane region" description="Helical" evidence="9">
    <location>
        <begin position="272"/>
        <end position="293"/>
    </location>
</feature>
<evidence type="ECO:0000256" key="9">
    <source>
        <dbReference type="SAM" id="Phobius"/>
    </source>
</evidence>
<evidence type="ECO:0000256" key="2">
    <source>
        <dbReference type="ARBA" id="ARBA00022475"/>
    </source>
</evidence>
<dbReference type="STRING" id="43700.ENSMALP00000021142"/>
<dbReference type="PRINTS" id="PR00237">
    <property type="entry name" value="GPCRRHODOPSN"/>
</dbReference>
<keyword evidence="5" id="KW-0297">G-protein coupled receptor</keyword>
<evidence type="ECO:0000256" key="3">
    <source>
        <dbReference type="ARBA" id="ARBA00022692"/>
    </source>
</evidence>
<reference evidence="11" key="2">
    <citation type="submission" date="2025-09" db="UniProtKB">
        <authorList>
            <consortium name="Ensembl"/>
        </authorList>
    </citation>
    <scope>IDENTIFICATION</scope>
</reference>
<accession>A0A3Q3K050</accession>
<keyword evidence="4 9" id="KW-1133">Transmembrane helix</keyword>
<feature type="transmembrane region" description="Helical" evidence="9">
    <location>
        <begin position="236"/>
        <end position="256"/>
    </location>
</feature>
<evidence type="ECO:0000313" key="11">
    <source>
        <dbReference type="Ensembl" id="ENSMALP00000021142.1"/>
    </source>
</evidence>